<accession>A0A2H0YTF1</accession>
<keyword evidence="1 8" id="KW-0963">Cytoplasm</keyword>
<evidence type="ECO:0000256" key="1">
    <source>
        <dbReference type="ARBA" id="ARBA00022490"/>
    </source>
</evidence>
<dbReference type="InterPro" id="IPR010978">
    <property type="entry name" value="tRNA-bd_arm"/>
</dbReference>
<dbReference type="Pfam" id="PF10458">
    <property type="entry name" value="Val_tRNA-synt_C"/>
    <property type="match status" value="1"/>
</dbReference>
<evidence type="ECO:0000313" key="12">
    <source>
        <dbReference type="EMBL" id="PIS41730.1"/>
    </source>
</evidence>
<gene>
    <name evidence="8" type="primary">valS</name>
    <name evidence="12" type="ORF">COT25_01515</name>
</gene>
<dbReference type="CDD" id="cd07962">
    <property type="entry name" value="Anticodon_Ia_Val"/>
    <property type="match status" value="1"/>
</dbReference>
<evidence type="ECO:0000313" key="13">
    <source>
        <dbReference type="Proteomes" id="UP000228711"/>
    </source>
</evidence>
<dbReference type="NCBIfam" id="NF004349">
    <property type="entry name" value="PRK05729.1"/>
    <property type="match status" value="1"/>
</dbReference>
<dbReference type="PROSITE" id="PS00178">
    <property type="entry name" value="AA_TRNA_LIGASE_I"/>
    <property type="match status" value="1"/>
</dbReference>
<dbReference type="GO" id="GO:0005524">
    <property type="term" value="F:ATP binding"/>
    <property type="evidence" value="ECO:0007669"/>
    <property type="project" value="UniProtKB-UniRule"/>
</dbReference>
<dbReference type="Pfam" id="PF00133">
    <property type="entry name" value="tRNA-synt_1"/>
    <property type="match status" value="1"/>
</dbReference>
<evidence type="ECO:0000259" key="10">
    <source>
        <dbReference type="Pfam" id="PF08264"/>
    </source>
</evidence>
<dbReference type="GO" id="GO:0002161">
    <property type="term" value="F:aminoacyl-tRNA deacylase activity"/>
    <property type="evidence" value="ECO:0007669"/>
    <property type="project" value="InterPro"/>
</dbReference>
<dbReference type="InterPro" id="IPR009080">
    <property type="entry name" value="tRNAsynth_Ia_anticodon-bd"/>
</dbReference>
<dbReference type="GO" id="GO:0006438">
    <property type="term" value="P:valyl-tRNA aminoacylation"/>
    <property type="evidence" value="ECO:0007669"/>
    <property type="project" value="UniProtKB-UniRule"/>
</dbReference>
<dbReference type="SUPFAM" id="SSF50677">
    <property type="entry name" value="ValRS/IleRS/LeuRS editing domain"/>
    <property type="match status" value="1"/>
</dbReference>
<dbReference type="InterPro" id="IPR013155">
    <property type="entry name" value="M/V/L/I-tRNA-synth_anticd-bd"/>
</dbReference>
<evidence type="ECO:0000256" key="4">
    <source>
        <dbReference type="ARBA" id="ARBA00022840"/>
    </source>
</evidence>
<dbReference type="InterPro" id="IPR001412">
    <property type="entry name" value="aa-tRNA-synth_I_CS"/>
</dbReference>
<evidence type="ECO:0000256" key="3">
    <source>
        <dbReference type="ARBA" id="ARBA00022741"/>
    </source>
</evidence>
<evidence type="ECO:0000256" key="6">
    <source>
        <dbReference type="ARBA" id="ARBA00023146"/>
    </source>
</evidence>
<comment type="domain">
    <text evidence="8">ValRS has two distinct active sites: one for aminoacylation and one for editing. The misactivated threonine is translocated from the active site to the editing site.</text>
</comment>
<dbReference type="Proteomes" id="UP000228711">
    <property type="component" value="Unassembled WGS sequence"/>
</dbReference>
<dbReference type="SUPFAM" id="SSF47323">
    <property type="entry name" value="Anticodon-binding domain of a subclass of class I aminoacyl-tRNA synthetases"/>
    <property type="match status" value="1"/>
</dbReference>
<keyword evidence="5 8" id="KW-0648">Protein biosynthesis</keyword>
<dbReference type="EMBL" id="PEXV01000057">
    <property type="protein sequence ID" value="PIS41730.1"/>
    <property type="molecule type" value="Genomic_DNA"/>
</dbReference>
<comment type="domain">
    <text evidence="8">The C-terminal coiled-coil domain is crucial for aminoacylation activity.</text>
</comment>
<dbReference type="Gene3D" id="1.10.730.10">
    <property type="entry name" value="Isoleucyl-tRNA Synthetase, Domain 1"/>
    <property type="match status" value="1"/>
</dbReference>
<keyword evidence="3 8" id="KW-0547">Nucleotide-binding</keyword>
<protein>
    <recommendedName>
        <fullName evidence="8">Valine--tRNA ligase</fullName>
        <ecNumber evidence="8">6.1.1.9</ecNumber>
    </recommendedName>
    <alternativeName>
        <fullName evidence="8">Valyl-tRNA synthetase</fullName>
        <shortName evidence="8">ValRS</shortName>
    </alternativeName>
</protein>
<dbReference type="NCBIfam" id="TIGR00422">
    <property type="entry name" value="valS"/>
    <property type="match status" value="1"/>
</dbReference>
<keyword evidence="8" id="KW-0175">Coiled coil</keyword>
<dbReference type="CDD" id="cd00817">
    <property type="entry name" value="ValRS_core"/>
    <property type="match status" value="1"/>
</dbReference>
<dbReference type="FunFam" id="3.40.50.620:FF:000020">
    <property type="entry name" value="Valine--tRNA ligase, mitochondrial"/>
    <property type="match status" value="1"/>
</dbReference>
<dbReference type="PRINTS" id="PR00986">
    <property type="entry name" value="TRNASYNTHVAL"/>
</dbReference>
<feature type="domain" description="Methionyl/Valyl/Leucyl/Isoleucyl-tRNA synthetase anticodon-binding" evidence="10">
    <location>
        <begin position="604"/>
        <end position="741"/>
    </location>
</feature>
<dbReference type="PANTHER" id="PTHR11946">
    <property type="entry name" value="VALYL-TRNA SYNTHETASES"/>
    <property type="match status" value="1"/>
</dbReference>
<evidence type="ECO:0000256" key="5">
    <source>
        <dbReference type="ARBA" id="ARBA00022917"/>
    </source>
</evidence>
<comment type="function">
    <text evidence="8">Catalyzes the attachment of valine to tRNA(Val). As ValRS can inadvertently accommodate and process structurally similar amino acids such as threonine, to avoid such errors, it has a 'posttransfer' editing activity that hydrolyzes mischarged Thr-tRNA(Val) in a tRNA-dependent manner.</text>
</comment>
<comment type="catalytic activity">
    <reaction evidence="7 8">
        <text>tRNA(Val) + L-valine + ATP = L-valyl-tRNA(Val) + AMP + diphosphate</text>
        <dbReference type="Rhea" id="RHEA:10704"/>
        <dbReference type="Rhea" id="RHEA-COMP:9672"/>
        <dbReference type="Rhea" id="RHEA-COMP:9708"/>
        <dbReference type="ChEBI" id="CHEBI:30616"/>
        <dbReference type="ChEBI" id="CHEBI:33019"/>
        <dbReference type="ChEBI" id="CHEBI:57762"/>
        <dbReference type="ChEBI" id="CHEBI:78442"/>
        <dbReference type="ChEBI" id="CHEBI:78537"/>
        <dbReference type="ChEBI" id="CHEBI:456215"/>
        <dbReference type="EC" id="6.1.1.9"/>
    </reaction>
</comment>
<dbReference type="InterPro" id="IPR019499">
    <property type="entry name" value="Val-tRNA_synth_tRNA-bd"/>
</dbReference>
<dbReference type="InterPro" id="IPR033705">
    <property type="entry name" value="Anticodon_Ia_Val"/>
</dbReference>
<keyword evidence="4 8" id="KW-0067">ATP-binding</keyword>
<dbReference type="Pfam" id="PF08264">
    <property type="entry name" value="Anticodon_1"/>
    <property type="match status" value="1"/>
</dbReference>
<dbReference type="InterPro" id="IPR002300">
    <property type="entry name" value="aa-tRNA-synth_Ia"/>
</dbReference>
<dbReference type="GO" id="GO:0004832">
    <property type="term" value="F:valine-tRNA ligase activity"/>
    <property type="evidence" value="ECO:0007669"/>
    <property type="project" value="UniProtKB-UniRule"/>
</dbReference>
<comment type="caution">
    <text evidence="12">The sequence shown here is derived from an EMBL/GenBank/DDBJ whole genome shotgun (WGS) entry which is preliminary data.</text>
</comment>
<dbReference type="Gene3D" id="3.90.740.10">
    <property type="entry name" value="Valyl/Leucyl/Isoleucyl-tRNA synthetase, editing domain"/>
    <property type="match status" value="1"/>
</dbReference>
<reference evidence="13" key="1">
    <citation type="submission" date="2017-09" db="EMBL/GenBank/DDBJ databases">
        <title>Depth-based differentiation of microbial function through sediment-hosted aquifers and enrichment of novel symbionts in the deep terrestrial subsurface.</title>
        <authorList>
            <person name="Probst A.J."/>
            <person name="Ladd B."/>
            <person name="Jarett J.K."/>
            <person name="Geller-Mcgrath D.E."/>
            <person name="Sieber C.M.K."/>
            <person name="Emerson J.B."/>
            <person name="Anantharaman K."/>
            <person name="Thomas B.C."/>
            <person name="Malmstrom R."/>
            <person name="Stieglmeier M."/>
            <person name="Klingl A."/>
            <person name="Woyke T."/>
            <person name="Ryan C.M."/>
            <person name="Banfield J.F."/>
        </authorList>
    </citation>
    <scope>NUCLEOTIDE SEQUENCE [LARGE SCALE GENOMIC DNA]</scope>
</reference>
<organism evidence="12 13">
    <name type="scientific">Candidatus Kerfeldbacteria bacterium CG08_land_8_20_14_0_20_42_7</name>
    <dbReference type="NCBI Taxonomy" id="2014245"/>
    <lineage>
        <taxon>Bacteria</taxon>
        <taxon>Candidatus Kerfeldiibacteriota</taxon>
    </lineage>
</organism>
<evidence type="ECO:0000256" key="8">
    <source>
        <dbReference type="HAMAP-Rule" id="MF_02004"/>
    </source>
</evidence>
<dbReference type="InterPro" id="IPR014729">
    <property type="entry name" value="Rossmann-like_a/b/a_fold"/>
</dbReference>
<feature type="short sequence motif" description="'HIGH' region" evidence="8">
    <location>
        <begin position="45"/>
        <end position="55"/>
    </location>
</feature>
<keyword evidence="2 8" id="KW-0436">Ligase</keyword>
<evidence type="ECO:0000256" key="7">
    <source>
        <dbReference type="ARBA" id="ARBA00047552"/>
    </source>
</evidence>
<name>A0A2H0YTF1_9BACT</name>
<feature type="domain" description="Aminoacyl-tRNA synthetase class Ia" evidence="9">
    <location>
        <begin position="15"/>
        <end position="566"/>
    </location>
</feature>
<comment type="subcellular location">
    <subcellularLocation>
        <location evidence="8">Cytoplasm</location>
    </subcellularLocation>
</comment>
<dbReference type="AlphaFoldDB" id="A0A2H0YTF1"/>
<keyword evidence="6 8" id="KW-0030">Aminoacyl-tRNA synthetase</keyword>
<dbReference type="InterPro" id="IPR009008">
    <property type="entry name" value="Val/Leu/Ile-tRNA-synth_edit"/>
</dbReference>
<comment type="similarity">
    <text evidence="8">Belongs to the class-I aminoacyl-tRNA synthetase family. ValS type 1 subfamily.</text>
</comment>
<dbReference type="PANTHER" id="PTHR11946:SF93">
    <property type="entry name" value="VALINE--TRNA LIGASE, CHLOROPLASTIC_MITOCHONDRIAL 2"/>
    <property type="match status" value="1"/>
</dbReference>
<evidence type="ECO:0000259" key="9">
    <source>
        <dbReference type="Pfam" id="PF00133"/>
    </source>
</evidence>
<feature type="short sequence motif" description="'KMSKS' region" evidence="8">
    <location>
        <begin position="526"/>
        <end position="530"/>
    </location>
</feature>
<dbReference type="InterPro" id="IPR002303">
    <property type="entry name" value="Valyl-tRNA_ligase"/>
</dbReference>
<dbReference type="SUPFAM" id="SSF46589">
    <property type="entry name" value="tRNA-binding arm"/>
    <property type="match status" value="1"/>
</dbReference>
<dbReference type="Gene3D" id="3.40.50.620">
    <property type="entry name" value="HUPs"/>
    <property type="match status" value="2"/>
</dbReference>
<dbReference type="GO" id="GO:0005829">
    <property type="term" value="C:cytosol"/>
    <property type="evidence" value="ECO:0007669"/>
    <property type="project" value="TreeGrafter"/>
</dbReference>
<evidence type="ECO:0000259" key="11">
    <source>
        <dbReference type="Pfam" id="PF10458"/>
    </source>
</evidence>
<feature type="binding site" evidence="8">
    <location>
        <position position="529"/>
    </location>
    <ligand>
        <name>ATP</name>
        <dbReference type="ChEBI" id="CHEBI:30616"/>
    </ligand>
</feature>
<evidence type="ECO:0000256" key="2">
    <source>
        <dbReference type="ARBA" id="ARBA00022598"/>
    </source>
</evidence>
<proteinExistence type="inferred from homology"/>
<dbReference type="InterPro" id="IPR037118">
    <property type="entry name" value="Val-tRNA_synth_C_sf"/>
</dbReference>
<dbReference type="Gene3D" id="1.10.287.380">
    <property type="entry name" value="Valyl-tRNA synthetase, C-terminal domain"/>
    <property type="match status" value="1"/>
</dbReference>
<dbReference type="SUPFAM" id="SSF52374">
    <property type="entry name" value="Nucleotidylyl transferase"/>
    <property type="match status" value="1"/>
</dbReference>
<sequence length="850" mass="97173">MSEKAYNPSLVEKEVYERWEKSGYFNPDKLPGKRTRPFVVSMPPPNVTGELHLGHASRTATQDTLIRYHRMRGFRALWVPGTDHAGIATQIVVERLIMKQGLDRHKLGREKFLQRVWEWKKQYGASITNQIRSLGASCDWSREAFTMDKERSLAVRTAFKQLYDDGLIYRGKRIISWCPRCSSAISDLEVKHVETTGKLYTIRYPLVGTTKYISVATTRPETMLGDTAIAVHPHDPRYKKFIGKKVTVPLIEREIAIIADDAVEKDFGTGAVKVTPAHDPLDFEIGERHTLPHIQVIDEGGKMTKEAGIFYSMSVQDARRMALEHLEKDGHLESVVDYVHNVAHCDRCGTVIEPLISEQWFMSMKSLAQDALKIVRQKKIEIVPTRFTKIYTHWMTNLHDWTLSRQLWWGHQIPVWYCDACGTDHPIVEISTPTKCPRCKGKHIHQDPDTLDTWFSSGLWTFSTLGWPRKTKDLKLYHPTQVMETAWDILPFWISRMIMLSLKLTKQVPFSRVLISGLVLNKDGEKMSKSKGTGIDPLPMARKYGTDAIRLSVTMNTSPGQDFRLSEEKIAHYRNFINKIWNIGKFVQSQSAAKISSKPKTLTDAWILSRLRYTTKEVDRHLAALSISDAGLAVYQFLWHEFADWYIEIAKAEKNVEFTKYIFMEGLKLLHPFAPFVSEELWKKILGKQKKSDLLMIQKWPTTTRQNKKAEKEFATVQNIVTGIRTIRNITRTPHTTKLHIRMSSKKTKFIDEHGAIIKNLTNTETCTACSPKDLRPTLTFPGLILDLQLGAEAQTLLHAEVARLQKDVARLSSLLANAGFKKNAPLSVIKENTEKLQNAEEALKHLHGA</sequence>
<feature type="domain" description="Valyl-tRNA synthetase tRNA-binding arm" evidence="11">
    <location>
        <begin position="798"/>
        <end position="847"/>
    </location>
</feature>
<comment type="subunit">
    <text evidence="8">Monomer.</text>
</comment>
<dbReference type="HAMAP" id="MF_02004">
    <property type="entry name" value="Val_tRNA_synth_type1"/>
    <property type="match status" value="1"/>
</dbReference>
<dbReference type="EC" id="6.1.1.9" evidence="8"/>